<dbReference type="VEuPathDB" id="VectorBase:HLOH_055948"/>
<dbReference type="EMBL" id="JABSTR010000001">
    <property type="protein sequence ID" value="KAH9362032.1"/>
    <property type="molecule type" value="Genomic_DNA"/>
</dbReference>
<evidence type="ECO:0000313" key="2">
    <source>
        <dbReference type="EMBL" id="KAH9362032.1"/>
    </source>
</evidence>
<name>A0A9J6FHX2_HAELO</name>
<feature type="compositionally biased region" description="Basic and acidic residues" evidence="1">
    <location>
        <begin position="100"/>
        <end position="116"/>
    </location>
</feature>
<evidence type="ECO:0000256" key="1">
    <source>
        <dbReference type="SAM" id="MobiDB-lite"/>
    </source>
</evidence>
<feature type="compositionally biased region" description="Polar residues" evidence="1">
    <location>
        <begin position="47"/>
        <end position="64"/>
    </location>
</feature>
<comment type="caution">
    <text evidence="2">The sequence shown here is derived from an EMBL/GenBank/DDBJ whole genome shotgun (WGS) entry which is preliminary data.</text>
</comment>
<feature type="compositionally biased region" description="Low complexity" evidence="1">
    <location>
        <begin position="83"/>
        <end position="99"/>
    </location>
</feature>
<gene>
    <name evidence="2" type="ORF">HPB48_014971</name>
</gene>
<proteinExistence type="predicted"/>
<accession>A0A9J6FHX2</accession>
<organism evidence="2 3">
    <name type="scientific">Haemaphysalis longicornis</name>
    <name type="common">Bush tick</name>
    <dbReference type="NCBI Taxonomy" id="44386"/>
    <lineage>
        <taxon>Eukaryota</taxon>
        <taxon>Metazoa</taxon>
        <taxon>Ecdysozoa</taxon>
        <taxon>Arthropoda</taxon>
        <taxon>Chelicerata</taxon>
        <taxon>Arachnida</taxon>
        <taxon>Acari</taxon>
        <taxon>Parasitiformes</taxon>
        <taxon>Ixodida</taxon>
        <taxon>Ixodoidea</taxon>
        <taxon>Ixodidae</taxon>
        <taxon>Haemaphysalinae</taxon>
        <taxon>Haemaphysalis</taxon>
    </lineage>
</organism>
<dbReference type="Proteomes" id="UP000821853">
    <property type="component" value="Chromosome 1"/>
</dbReference>
<dbReference type="AlphaFoldDB" id="A0A9J6FHX2"/>
<feature type="region of interest" description="Disordered" evidence="1">
    <location>
        <begin position="83"/>
        <end position="127"/>
    </location>
</feature>
<feature type="region of interest" description="Disordered" evidence="1">
    <location>
        <begin position="27"/>
        <end position="64"/>
    </location>
</feature>
<evidence type="ECO:0000313" key="3">
    <source>
        <dbReference type="Proteomes" id="UP000821853"/>
    </source>
</evidence>
<feature type="region of interest" description="Disordered" evidence="1">
    <location>
        <begin position="280"/>
        <end position="308"/>
    </location>
</feature>
<reference evidence="2 3" key="1">
    <citation type="journal article" date="2020" name="Cell">
        <title>Large-Scale Comparative Analyses of Tick Genomes Elucidate Their Genetic Diversity and Vector Capacities.</title>
        <authorList>
            <consortium name="Tick Genome and Microbiome Consortium (TIGMIC)"/>
            <person name="Jia N."/>
            <person name="Wang J."/>
            <person name="Shi W."/>
            <person name="Du L."/>
            <person name="Sun Y."/>
            <person name="Zhan W."/>
            <person name="Jiang J.F."/>
            <person name="Wang Q."/>
            <person name="Zhang B."/>
            <person name="Ji P."/>
            <person name="Bell-Sakyi L."/>
            <person name="Cui X.M."/>
            <person name="Yuan T.T."/>
            <person name="Jiang B.G."/>
            <person name="Yang W.F."/>
            <person name="Lam T.T."/>
            <person name="Chang Q.C."/>
            <person name="Ding S.J."/>
            <person name="Wang X.J."/>
            <person name="Zhu J.G."/>
            <person name="Ruan X.D."/>
            <person name="Zhao L."/>
            <person name="Wei J.T."/>
            <person name="Ye R.Z."/>
            <person name="Que T.C."/>
            <person name="Du C.H."/>
            <person name="Zhou Y.H."/>
            <person name="Cheng J.X."/>
            <person name="Dai P.F."/>
            <person name="Guo W.B."/>
            <person name="Han X.H."/>
            <person name="Huang E.J."/>
            <person name="Li L.F."/>
            <person name="Wei W."/>
            <person name="Gao Y.C."/>
            <person name="Liu J.Z."/>
            <person name="Shao H.Z."/>
            <person name="Wang X."/>
            <person name="Wang C.C."/>
            <person name="Yang T.C."/>
            <person name="Huo Q.B."/>
            <person name="Li W."/>
            <person name="Chen H.Y."/>
            <person name="Chen S.E."/>
            <person name="Zhou L.G."/>
            <person name="Ni X.B."/>
            <person name="Tian J.H."/>
            <person name="Sheng Y."/>
            <person name="Liu T."/>
            <person name="Pan Y.S."/>
            <person name="Xia L.Y."/>
            <person name="Li J."/>
            <person name="Zhao F."/>
            <person name="Cao W.C."/>
        </authorList>
    </citation>
    <scope>NUCLEOTIDE SEQUENCE [LARGE SCALE GENOMIC DNA]</scope>
    <source>
        <strain evidence="2">HaeL-2018</strain>
    </source>
</reference>
<protein>
    <submittedName>
        <fullName evidence="2">Uncharacterized protein</fullName>
    </submittedName>
</protein>
<sequence length="308" mass="34829">MWGKKPENGEHDCNPTCKLCNLPHETAGKECRRRSKPPPPPLRTRQAWDQTNGKAPCSTAPSETNCNSFSLKSAMAATGVPSGILKESSSESSPFTNSRSRSDSRSSQRIRKESRSPSRSLSRRAQGDVHKVVFSDEHFPPLAQISCPSSTCTSKAGRDAPDWAAAFEALRRNAEENTRITKELMKEHALTRSYMEEMLKEIKQMKLHQAGQDKEVNQMKQDQGTFQQMAIQTFEQIQAQIQNINTTFKENLETQRKIQDTLATLINEKTELDQRVTTIEEKNKARKTPKSYPGREARMEETLDDDDV</sequence>
<keyword evidence="3" id="KW-1185">Reference proteome</keyword>